<sequence length="403" mass="43583">MIPLTSPAQHRAASGTPLWRLGFRPFFLFGALFTALAMLAWMASLHGHALPWQPVGGWLAWHRHEMVFGFVMAIVGGFLLTAVPNWTGIPSARGRSLMMLAVVWLLARLLWLLGADLRIAAMAQMAFMLGLAGFIASNIYRARQPRNYPVVAIVGLLGAANLLALVGVLQGDPSLQTRGAMAAILLLMTLTGLIAARVIPMFTKNGLRIAPLRAVKPAYAYSLLLGGALAGVLAAFQGTQRADGMLAWAATALYLALGIGHLWQLAGWYHRGIWRVPLLWSLHLAYAWMGAFALGMAAWQWGWLDRPDLPLHALTVGGLGGMTLGMMARVSLGHTGRPLQPPRAMHTAFMLLNLGALLRVVAIPSWWQVVVPLAGLCWAIAFLIFAAAYAKMLMQPRVDGMPG</sequence>
<feature type="transmembrane region" description="Helical" evidence="1">
    <location>
        <begin position="66"/>
        <end position="84"/>
    </location>
</feature>
<proteinExistence type="predicted"/>
<accession>A0A5C0B310</accession>
<keyword evidence="1" id="KW-0472">Membrane</keyword>
<feature type="transmembrane region" description="Helical" evidence="1">
    <location>
        <begin position="278"/>
        <end position="299"/>
    </location>
</feature>
<dbReference type="KEGG" id="pacr:FXN63_15805"/>
<feature type="transmembrane region" description="Helical" evidence="1">
    <location>
        <begin position="119"/>
        <end position="136"/>
    </location>
</feature>
<dbReference type="RefSeq" id="WP_148816188.1">
    <property type="nucleotide sequence ID" value="NZ_CP043046.1"/>
</dbReference>
<keyword evidence="3" id="KW-1185">Reference proteome</keyword>
<dbReference type="EMBL" id="CP043046">
    <property type="protein sequence ID" value="QEI07141.1"/>
    <property type="molecule type" value="Genomic_DNA"/>
</dbReference>
<name>A0A5C0B310_9BURK</name>
<feature type="transmembrane region" description="Helical" evidence="1">
    <location>
        <begin position="369"/>
        <end position="390"/>
    </location>
</feature>
<dbReference type="AlphaFoldDB" id="A0A5C0B310"/>
<feature type="transmembrane region" description="Helical" evidence="1">
    <location>
        <begin position="245"/>
        <end position="266"/>
    </location>
</feature>
<feature type="transmembrane region" description="Helical" evidence="1">
    <location>
        <begin position="148"/>
        <end position="168"/>
    </location>
</feature>
<dbReference type="InterPro" id="IPR010266">
    <property type="entry name" value="NnrS"/>
</dbReference>
<keyword evidence="1" id="KW-0812">Transmembrane</keyword>
<keyword evidence="1" id="KW-1133">Transmembrane helix</keyword>
<feature type="transmembrane region" description="Helical" evidence="1">
    <location>
        <begin position="344"/>
        <end position="363"/>
    </location>
</feature>
<dbReference type="OrthoDB" id="9770040at2"/>
<evidence type="ECO:0000313" key="2">
    <source>
        <dbReference type="EMBL" id="QEI07141.1"/>
    </source>
</evidence>
<dbReference type="Proteomes" id="UP000325161">
    <property type="component" value="Chromosome"/>
</dbReference>
<evidence type="ECO:0000256" key="1">
    <source>
        <dbReference type="SAM" id="Phobius"/>
    </source>
</evidence>
<gene>
    <name evidence="2" type="ORF">FXN63_15805</name>
</gene>
<feature type="transmembrane region" description="Helical" evidence="1">
    <location>
        <begin position="96"/>
        <end position="113"/>
    </location>
</feature>
<protein>
    <submittedName>
        <fullName evidence="2">NnrS family protein</fullName>
    </submittedName>
</protein>
<reference evidence="2 3" key="1">
    <citation type="submission" date="2019-08" db="EMBL/GenBank/DDBJ databases">
        <title>Amphibian skin-associated Pigmentiphaga: genome sequence and occurrence across geography and hosts.</title>
        <authorList>
            <person name="Bletz M.C."/>
            <person name="Bunk B."/>
            <person name="Sproeer C."/>
            <person name="Biwer P."/>
            <person name="Reiter S."/>
            <person name="Rabemananjara F.C.E."/>
            <person name="Schulz S."/>
            <person name="Overmann J."/>
            <person name="Vences M."/>
        </authorList>
    </citation>
    <scope>NUCLEOTIDE SEQUENCE [LARGE SCALE GENOMIC DNA]</scope>
    <source>
        <strain evidence="2 3">Mada1488</strain>
    </source>
</reference>
<dbReference type="Pfam" id="PF05940">
    <property type="entry name" value="NnrS"/>
    <property type="match status" value="1"/>
</dbReference>
<evidence type="ECO:0000313" key="3">
    <source>
        <dbReference type="Proteomes" id="UP000325161"/>
    </source>
</evidence>
<feature type="transmembrane region" description="Helical" evidence="1">
    <location>
        <begin position="180"/>
        <end position="199"/>
    </location>
</feature>
<feature type="transmembrane region" description="Helical" evidence="1">
    <location>
        <begin position="26"/>
        <end position="46"/>
    </location>
</feature>
<feature type="transmembrane region" description="Helical" evidence="1">
    <location>
        <begin position="311"/>
        <end position="332"/>
    </location>
</feature>
<feature type="transmembrane region" description="Helical" evidence="1">
    <location>
        <begin position="219"/>
        <end position="239"/>
    </location>
</feature>
<organism evidence="2 3">
    <name type="scientific">Pigmentiphaga aceris</name>
    <dbReference type="NCBI Taxonomy" id="1940612"/>
    <lineage>
        <taxon>Bacteria</taxon>
        <taxon>Pseudomonadati</taxon>
        <taxon>Pseudomonadota</taxon>
        <taxon>Betaproteobacteria</taxon>
        <taxon>Burkholderiales</taxon>
        <taxon>Alcaligenaceae</taxon>
        <taxon>Pigmentiphaga</taxon>
    </lineage>
</organism>